<dbReference type="CDD" id="cd00082">
    <property type="entry name" value="HisKA"/>
    <property type="match status" value="1"/>
</dbReference>
<dbReference type="InterPro" id="IPR005467">
    <property type="entry name" value="His_kinase_dom"/>
</dbReference>
<evidence type="ECO:0000313" key="13">
    <source>
        <dbReference type="Proteomes" id="UP000002207"/>
    </source>
</evidence>
<proteinExistence type="predicted"/>
<dbReference type="SMART" id="SM00387">
    <property type="entry name" value="HATPase_c"/>
    <property type="match status" value="1"/>
</dbReference>
<reference evidence="12 13" key="1">
    <citation type="journal article" date="2009" name="Appl. Environ. Microbiol.">
        <title>Three genomes from the phylum Acidobacteria provide insight into the lifestyles of these microorganisms in soils.</title>
        <authorList>
            <person name="Ward N.L."/>
            <person name="Challacombe J.F."/>
            <person name="Janssen P.H."/>
            <person name="Henrissat B."/>
            <person name="Coutinho P.M."/>
            <person name="Wu M."/>
            <person name="Xie G."/>
            <person name="Haft D.H."/>
            <person name="Sait M."/>
            <person name="Badger J."/>
            <person name="Barabote R.D."/>
            <person name="Bradley B."/>
            <person name="Brettin T.S."/>
            <person name="Brinkac L.M."/>
            <person name="Bruce D."/>
            <person name="Creasy T."/>
            <person name="Daugherty S.C."/>
            <person name="Davidsen T.M."/>
            <person name="DeBoy R.T."/>
            <person name="Detter J.C."/>
            <person name="Dodson R.J."/>
            <person name="Durkin A.S."/>
            <person name="Ganapathy A."/>
            <person name="Gwinn-Giglio M."/>
            <person name="Han C.S."/>
            <person name="Khouri H."/>
            <person name="Kiss H."/>
            <person name="Kothari S.P."/>
            <person name="Madupu R."/>
            <person name="Nelson K.E."/>
            <person name="Nelson W.C."/>
            <person name="Paulsen I."/>
            <person name="Penn K."/>
            <person name="Ren Q."/>
            <person name="Rosovitz M.J."/>
            <person name="Selengut J.D."/>
            <person name="Shrivastava S."/>
            <person name="Sullivan S.A."/>
            <person name="Tapia R."/>
            <person name="Thompson L.S."/>
            <person name="Watkins K.L."/>
            <person name="Yang Q."/>
            <person name="Yu C."/>
            <person name="Zafar N."/>
            <person name="Zhou L."/>
            <person name="Kuske C.R."/>
        </authorList>
    </citation>
    <scope>NUCLEOTIDE SEQUENCE [LARGE SCALE GENOMIC DNA]</scope>
    <source>
        <strain evidence="13">ATCC 51196 / DSM 11244 / BCRC 80197 / JCM 7670 / NBRC 15755 / NCIMB 13165 / 161</strain>
    </source>
</reference>
<evidence type="ECO:0000256" key="2">
    <source>
        <dbReference type="ARBA" id="ARBA00012438"/>
    </source>
</evidence>
<feature type="domain" description="Histidine kinase" evidence="9">
    <location>
        <begin position="450"/>
        <end position="658"/>
    </location>
</feature>
<evidence type="ECO:0000256" key="6">
    <source>
        <dbReference type="ARBA" id="ARBA00022777"/>
    </source>
</evidence>
<keyword evidence="5" id="KW-0547">Nucleotide-binding</keyword>
<dbReference type="SUPFAM" id="SSF55785">
    <property type="entry name" value="PYP-like sensor domain (PAS domain)"/>
    <property type="match status" value="2"/>
</dbReference>
<dbReference type="InterPro" id="IPR036890">
    <property type="entry name" value="HATPase_C_sf"/>
</dbReference>
<dbReference type="InterPro" id="IPR003594">
    <property type="entry name" value="HATPase_dom"/>
</dbReference>
<dbReference type="SMART" id="SM00091">
    <property type="entry name" value="PAS"/>
    <property type="match status" value="2"/>
</dbReference>
<dbReference type="CDD" id="cd00075">
    <property type="entry name" value="HATPase"/>
    <property type="match status" value="1"/>
</dbReference>
<dbReference type="EC" id="2.7.13.3" evidence="2"/>
<evidence type="ECO:0000256" key="3">
    <source>
        <dbReference type="ARBA" id="ARBA00022553"/>
    </source>
</evidence>
<dbReference type="PRINTS" id="PR00344">
    <property type="entry name" value="BCTRLSENSOR"/>
</dbReference>
<dbReference type="Proteomes" id="UP000002207">
    <property type="component" value="Chromosome"/>
</dbReference>
<dbReference type="PANTHER" id="PTHR43065:SF10">
    <property type="entry name" value="PEROXIDE STRESS-ACTIVATED HISTIDINE KINASE MAK3"/>
    <property type="match status" value="1"/>
</dbReference>
<keyword evidence="6 12" id="KW-0418">Kinase</keyword>
<feature type="domain" description="PAS" evidence="10">
    <location>
        <begin position="312"/>
        <end position="381"/>
    </location>
</feature>
<dbReference type="Gene3D" id="1.10.287.130">
    <property type="match status" value="1"/>
</dbReference>
<protein>
    <recommendedName>
        <fullName evidence="2">histidine kinase</fullName>
        <ecNumber evidence="2">2.7.13.3</ecNumber>
    </recommendedName>
</protein>
<dbReference type="KEGG" id="aca:ACP_2754"/>
<dbReference type="CDD" id="cd00130">
    <property type="entry name" value="PAS"/>
    <property type="match status" value="1"/>
</dbReference>
<dbReference type="GO" id="GO:0006355">
    <property type="term" value="P:regulation of DNA-templated transcription"/>
    <property type="evidence" value="ECO:0007669"/>
    <property type="project" value="InterPro"/>
</dbReference>
<dbReference type="AlphaFoldDB" id="C1F362"/>
<keyword evidence="4 12" id="KW-0808">Transferase</keyword>
<dbReference type="SMART" id="SM00388">
    <property type="entry name" value="HisKA"/>
    <property type="match status" value="1"/>
</dbReference>
<dbReference type="PROSITE" id="PS50112">
    <property type="entry name" value="PAS"/>
    <property type="match status" value="1"/>
</dbReference>
<keyword evidence="13" id="KW-1185">Reference proteome</keyword>
<dbReference type="InterPro" id="IPR004358">
    <property type="entry name" value="Sig_transdc_His_kin-like_C"/>
</dbReference>
<dbReference type="PROSITE" id="PS50109">
    <property type="entry name" value="HIS_KIN"/>
    <property type="match status" value="1"/>
</dbReference>
<dbReference type="GO" id="GO:0005524">
    <property type="term" value="F:ATP binding"/>
    <property type="evidence" value="ECO:0007669"/>
    <property type="project" value="UniProtKB-KW"/>
</dbReference>
<evidence type="ECO:0000313" key="12">
    <source>
        <dbReference type="EMBL" id="ACO32623.1"/>
    </source>
</evidence>
<dbReference type="InterPro" id="IPR000014">
    <property type="entry name" value="PAS"/>
</dbReference>
<dbReference type="PANTHER" id="PTHR43065">
    <property type="entry name" value="SENSOR HISTIDINE KINASE"/>
    <property type="match status" value="1"/>
</dbReference>
<dbReference type="EMBL" id="CP001472">
    <property type="protein sequence ID" value="ACO32623.1"/>
    <property type="molecule type" value="Genomic_DNA"/>
</dbReference>
<dbReference type="Gene3D" id="3.30.450.20">
    <property type="entry name" value="PAS domain"/>
    <property type="match status" value="3"/>
</dbReference>
<feature type="domain" description="PAC" evidence="11">
    <location>
        <begin position="256"/>
        <end position="308"/>
    </location>
</feature>
<accession>C1F362</accession>
<dbReference type="Pfam" id="PF08447">
    <property type="entry name" value="PAS_3"/>
    <property type="match status" value="1"/>
</dbReference>
<dbReference type="InterPro" id="IPR036097">
    <property type="entry name" value="HisK_dim/P_sf"/>
</dbReference>
<dbReference type="PROSITE" id="PS50113">
    <property type="entry name" value="PAC"/>
    <property type="match status" value="2"/>
</dbReference>
<keyword evidence="8" id="KW-0902">Two-component regulatory system</keyword>
<dbReference type="SUPFAM" id="SSF47384">
    <property type="entry name" value="Homodimeric domain of signal transducing histidine kinase"/>
    <property type="match status" value="1"/>
</dbReference>
<evidence type="ECO:0000259" key="11">
    <source>
        <dbReference type="PROSITE" id="PS50113"/>
    </source>
</evidence>
<feature type="domain" description="PAC" evidence="11">
    <location>
        <begin position="383"/>
        <end position="437"/>
    </location>
</feature>
<evidence type="ECO:0000256" key="7">
    <source>
        <dbReference type="ARBA" id="ARBA00022840"/>
    </source>
</evidence>
<keyword evidence="3" id="KW-0597">Phosphoprotein</keyword>
<evidence type="ECO:0000259" key="9">
    <source>
        <dbReference type="PROSITE" id="PS50109"/>
    </source>
</evidence>
<comment type="catalytic activity">
    <reaction evidence="1">
        <text>ATP + protein L-histidine = ADP + protein N-phospho-L-histidine.</text>
        <dbReference type="EC" id="2.7.13.3"/>
    </reaction>
</comment>
<dbReference type="Pfam" id="PF02518">
    <property type="entry name" value="HATPase_c"/>
    <property type="match status" value="1"/>
</dbReference>
<dbReference type="InterPro" id="IPR003661">
    <property type="entry name" value="HisK_dim/P_dom"/>
</dbReference>
<evidence type="ECO:0000256" key="4">
    <source>
        <dbReference type="ARBA" id="ARBA00022679"/>
    </source>
</evidence>
<evidence type="ECO:0000256" key="8">
    <source>
        <dbReference type="ARBA" id="ARBA00023012"/>
    </source>
</evidence>
<dbReference type="STRING" id="240015.ACP_2754"/>
<dbReference type="InParanoid" id="C1F362"/>
<dbReference type="Pfam" id="PF00989">
    <property type="entry name" value="PAS"/>
    <property type="match status" value="1"/>
</dbReference>
<dbReference type="Pfam" id="PF00512">
    <property type="entry name" value="HisKA"/>
    <property type="match status" value="1"/>
</dbReference>
<name>C1F362_ACIC5</name>
<dbReference type="InterPro" id="IPR035965">
    <property type="entry name" value="PAS-like_dom_sf"/>
</dbReference>
<dbReference type="InterPro" id="IPR000700">
    <property type="entry name" value="PAS-assoc_C"/>
</dbReference>
<evidence type="ECO:0000256" key="1">
    <source>
        <dbReference type="ARBA" id="ARBA00000085"/>
    </source>
</evidence>
<dbReference type="SUPFAM" id="SSF55874">
    <property type="entry name" value="ATPase domain of HSP90 chaperone/DNA topoisomerase II/histidine kinase"/>
    <property type="match status" value="1"/>
</dbReference>
<dbReference type="HOGENOM" id="CLU_000445_114_39_0"/>
<organism evidence="12 13">
    <name type="scientific">Acidobacterium capsulatum (strain ATCC 51196 / DSM 11244 / BCRC 80197 / JCM 7670 / NBRC 15755 / NCIMB 13165 / 161)</name>
    <dbReference type="NCBI Taxonomy" id="240015"/>
    <lineage>
        <taxon>Bacteria</taxon>
        <taxon>Pseudomonadati</taxon>
        <taxon>Acidobacteriota</taxon>
        <taxon>Terriglobia</taxon>
        <taxon>Terriglobales</taxon>
        <taxon>Acidobacteriaceae</taxon>
        <taxon>Acidobacterium</taxon>
    </lineage>
</organism>
<dbReference type="InterPro" id="IPR013767">
    <property type="entry name" value="PAS_fold"/>
</dbReference>
<evidence type="ECO:0000259" key="10">
    <source>
        <dbReference type="PROSITE" id="PS50112"/>
    </source>
</evidence>
<dbReference type="Gene3D" id="3.30.565.10">
    <property type="entry name" value="Histidine kinase-like ATPase, C-terminal domain"/>
    <property type="match status" value="1"/>
</dbReference>
<sequence length="670" mass="74526">MQGEFFDPMNEVEEARKADTLIAGSSEMAARIREHDWRGTALGPLDHWSETLLATVNLMLNSPFPTMLMWGAELALLYNDAAIATLSDKHPEALGRGYREVFAEAWELVGEDMEACLYKGKTAVRDNMLIPILRDGVMEDHFWSYSLSPVYENGQVCGVFDAFRNMTESVIATRKLRESEARLKIATEAAQLGVFVWDPGVDHPVWENDRLYEIFGRDPEQGAVTGEEFLERYLHPDFHEDFQKAVARTVIEGTPLHFEGLMTRADGAVRRIEVRGNSHSDPTGSQAKVLGTVRDITELREAEQVVRDRVKHQDELAAIVSSSDDVILSKDLNGIIVTWNEAATRVFGYTAEEMIGTSILRLIPEDLHHDEEMILSNIRAGKRMKHFETVRKTRDGRLIDVSISISPLRDASGRVIGASKILRDISDRRRMEQSLLQAEKIAATGRMAATIAHEINNPLEAVMNLLYLLRPKVTDAEGRAYLANAESELNRVSHIAKQTLGYYREVASAVPVCLTAIAEQAVAIYEPRCMAAGIRVERRFASERKVVLRRGEMMQVISNLITNAIYAMSDGGQLSVSVRDTAEGVELVVGDTGIGIAPEVLPKVFEAFFTMRPSVGTGIGLFVAKQFVEGHGGRIEIMSRREGEGRGTEVRVFLPEHTPYEEAGADSLKG</sequence>
<dbReference type="SMART" id="SM00086">
    <property type="entry name" value="PAC"/>
    <property type="match status" value="2"/>
</dbReference>
<dbReference type="InterPro" id="IPR013655">
    <property type="entry name" value="PAS_fold_3"/>
</dbReference>
<evidence type="ECO:0000256" key="5">
    <source>
        <dbReference type="ARBA" id="ARBA00022741"/>
    </source>
</evidence>
<gene>
    <name evidence="12" type="ordered locus">ACP_2754</name>
</gene>
<dbReference type="InterPro" id="IPR001610">
    <property type="entry name" value="PAC"/>
</dbReference>
<dbReference type="GO" id="GO:0000155">
    <property type="term" value="F:phosphorelay sensor kinase activity"/>
    <property type="evidence" value="ECO:0007669"/>
    <property type="project" value="InterPro"/>
</dbReference>
<dbReference type="eggNOG" id="COG2202">
    <property type="taxonomic scope" value="Bacteria"/>
</dbReference>
<dbReference type="eggNOG" id="COG4191">
    <property type="taxonomic scope" value="Bacteria"/>
</dbReference>
<keyword evidence="7" id="KW-0067">ATP-binding</keyword>
<dbReference type="NCBIfam" id="TIGR00229">
    <property type="entry name" value="sensory_box"/>
    <property type="match status" value="2"/>
</dbReference>